<dbReference type="Proteomes" id="UP000308196">
    <property type="component" value="Chromosome"/>
</dbReference>
<organism evidence="1 2">
    <name type="scientific">Sphingobacterium thalpophilum</name>
    <dbReference type="NCBI Taxonomy" id="259"/>
    <lineage>
        <taxon>Bacteria</taxon>
        <taxon>Pseudomonadati</taxon>
        <taxon>Bacteroidota</taxon>
        <taxon>Sphingobacteriia</taxon>
        <taxon>Sphingobacteriales</taxon>
        <taxon>Sphingobacteriaceae</taxon>
        <taxon>Sphingobacterium</taxon>
    </lineage>
</organism>
<dbReference type="STRING" id="1123265.GCA_000686625_02570"/>
<proteinExistence type="predicted"/>
<gene>
    <name evidence="1" type="ORF">NCTC11429_04326</name>
</gene>
<dbReference type="KEGG" id="stha:NCTC11429_04326"/>
<protein>
    <submittedName>
        <fullName evidence="1">Uncharacterized protein</fullName>
    </submittedName>
</protein>
<evidence type="ECO:0000313" key="1">
    <source>
        <dbReference type="EMBL" id="VTR51376.1"/>
    </source>
</evidence>
<evidence type="ECO:0000313" key="2">
    <source>
        <dbReference type="Proteomes" id="UP000308196"/>
    </source>
</evidence>
<dbReference type="EMBL" id="LR590484">
    <property type="protein sequence ID" value="VTR51376.1"/>
    <property type="molecule type" value="Genomic_DNA"/>
</dbReference>
<dbReference type="AlphaFoldDB" id="A0A4U9VV00"/>
<accession>A0A4U9VV00</accession>
<reference evidence="1 2" key="1">
    <citation type="submission" date="2019-05" db="EMBL/GenBank/DDBJ databases">
        <authorList>
            <consortium name="Pathogen Informatics"/>
        </authorList>
    </citation>
    <scope>NUCLEOTIDE SEQUENCE [LARGE SCALE GENOMIC DNA]</scope>
    <source>
        <strain evidence="1 2">NCTC11429</strain>
    </source>
</reference>
<sequence>MVKDSFFSDCSTYLLMNEFAEYLVGQTNVLNMFFKTLYIS</sequence>
<name>A0A4U9VV00_9SPHI</name>